<evidence type="ECO:0000256" key="2">
    <source>
        <dbReference type="ARBA" id="ARBA00022714"/>
    </source>
</evidence>
<dbReference type="Proteomes" id="UP001597106">
    <property type="component" value="Unassembled WGS sequence"/>
</dbReference>
<accession>A0ABW3GI89</accession>
<comment type="caution">
    <text evidence="9">The sequence shown here is derived from an EMBL/GenBank/DDBJ whole genome shotgun (WGS) entry which is preliminary data.</text>
</comment>
<keyword evidence="9" id="KW-0503">Monooxygenase</keyword>
<reference evidence="10" key="1">
    <citation type="journal article" date="2019" name="Int. J. Syst. Evol. Microbiol.">
        <title>The Global Catalogue of Microorganisms (GCM) 10K type strain sequencing project: providing services to taxonomists for standard genome sequencing and annotation.</title>
        <authorList>
            <consortium name="The Broad Institute Genomics Platform"/>
            <consortium name="The Broad Institute Genome Sequencing Center for Infectious Disease"/>
            <person name="Wu L."/>
            <person name="Ma J."/>
        </authorList>
    </citation>
    <scope>NUCLEOTIDE SEQUENCE [LARGE SCALE GENOMIC DNA]</scope>
    <source>
        <strain evidence="10">CCUG 59685</strain>
    </source>
</reference>
<keyword evidence="2" id="KW-0001">2Fe-2S</keyword>
<dbReference type="Pfam" id="PF22290">
    <property type="entry name" value="DmmA-like_N"/>
    <property type="match status" value="1"/>
</dbReference>
<keyword evidence="4" id="KW-0560">Oxidoreductase</keyword>
<dbReference type="InterPro" id="IPR054582">
    <property type="entry name" value="DmmA-like_N"/>
</dbReference>
<keyword evidence="6" id="KW-0411">Iron-sulfur</keyword>
<sequence>MERGYWIRSKPVYSTLVWQQQANAHIVLVEGSAGGLAAMKLFQQMHPEHPTKVLYARNPVVQQDLSIPLSKVVPDALLMFETTDESLVAFEAHLSTACMGLRIYVAGSERFIWQVAQMADKYGIDDSDIIKELVGTLARPIYCVHCKTISYEAHTNIKKCDGCGKQLFVRDHFSRRLGAYMGLMVDAEDPGQIPSIEEIYP</sequence>
<organism evidence="9 10">
    <name type="scientific">Methylophilus glucosoxydans</name>
    <dbReference type="NCBI Taxonomy" id="752553"/>
    <lineage>
        <taxon>Bacteria</taxon>
        <taxon>Pseudomonadati</taxon>
        <taxon>Pseudomonadota</taxon>
        <taxon>Betaproteobacteria</taxon>
        <taxon>Nitrosomonadales</taxon>
        <taxon>Methylophilaceae</taxon>
        <taxon>Methylophilus</taxon>
    </lineage>
</organism>
<evidence type="ECO:0000256" key="6">
    <source>
        <dbReference type="ARBA" id="ARBA00023014"/>
    </source>
</evidence>
<feature type="domain" description="Dimethylamine monooxygenase subunit DmmA-like C-terminal" evidence="7">
    <location>
        <begin position="141"/>
        <end position="182"/>
    </location>
</feature>
<dbReference type="GO" id="GO:0004497">
    <property type="term" value="F:monooxygenase activity"/>
    <property type="evidence" value="ECO:0007669"/>
    <property type="project" value="UniProtKB-KW"/>
</dbReference>
<dbReference type="InterPro" id="IPR048037">
    <property type="entry name" value="DmmA-like_C"/>
</dbReference>
<keyword evidence="1" id="KW-0285">Flavoprotein</keyword>
<name>A0ABW3GI89_9PROT</name>
<evidence type="ECO:0000259" key="8">
    <source>
        <dbReference type="Pfam" id="PF22290"/>
    </source>
</evidence>
<evidence type="ECO:0000313" key="10">
    <source>
        <dbReference type="Proteomes" id="UP001597106"/>
    </source>
</evidence>
<keyword evidence="5" id="KW-0408">Iron</keyword>
<protein>
    <submittedName>
        <fullName evidence="9">Dimethylamine monooxygenase subunit DmmA family protein</fullName>
    </submittedName>
</protein>
<dbReference type="EMBL" id="JBHTJW010000002">
    <property type="protein sequence ID" value="MFD0930332.1"/>
    <property type="molecule type" value="Genomic_DNA"/>
</dbReference>
<dbReference type="Pfam" id="PF22289">
    <property type="entry name" value="DmmA-like_C"/>
    <property type="match status" value="1"/>
</dbReference>
<dbReference type="NCBIfam" id="NF041259">
    <property type="entry name" value="mono_DmmA_fam"/>
    <property type="match status" value="1"/>
</dbReference>
<evidence type="ECO:0000256" key="1">
    <source>
        <dbReference type="ARBA" id="ARBA00022630"/>
    </source>
</evidence>
<evidence type="ECO:0000313" key="9">
    <source>
        <dbReference type="EMBL" id="MFD0930332.1"/>
    </source>
</evidence>
<proteinExistence type="predicted"/>
<evidence type="ECO:0000259" key="7">
    <source>
        <dbReference type="Pfam" id="PF22289"/>
    </source>
</evidence>
<evidence type="ECO:0000256" key="3">
    <source>
        <dbReference type="ARBA" id="ARBA00022723"/>
    </source>
</evidence>
<dbReference type="RefSeq" id="WP_379076609.1">
    <property type="nucleotide sequence ID" value="NZ_JBHTJW010000002.1"/>
</dbReference>
<keyword evidence="10" id="KW-1185">Reference proteome</keyword>
<gene>
    <name evidence="9" type="ORF">ACFQ1T_11150</name>
</gene>
<evidence type="ECO:0000256" key="5">
    <source>
        <dbReference type="ARBA" id="ARBA00023004"/>
    </source>
</evidence>
<evidence type="ECO:0000256" key="4">
    <source>
        <dbReference type="ARBA" id="ARBA00023002"/>
    </source>
</evidence>
<keyword evidence="3" id="KW-0479">Metal-binding</keyword>
<feature type="domain" description="Dimethylamine monooxygenase subunit DmmA-like N-terminal" evidence="8">
    <location>
        <begin position="5"/>
        <end position="129"/>
    </location>
</feature>